<dbReference type="EMBL" id="JABFTP020000124">
    <property type="protein sequence ID" value="KAL3279875.1"/>
    <property type="molecule type" value="Genomic_DNA"/>
</dbReference>
<comment type="caution">
    <text evidence="1">The sequence shown here is derived from an EMBL/GenBank/DDBJ whole genome shotgun (WGS) entry which is preliminary data.</text>
</comment>
<gene>
    <name evidence="1" type="ORF">HHI36_017381</name>
</gene>
<name>A0ABD2NNK1_9CUCU</name>
<accession>A0ABD2NNK1</accession>
<keyword evidence="2" id="KW-1185">Reference proteome</keyword>
<dbReference type="AlphaFoldDB" id="A0ABD2NNK1"/>
<reference evidence="1 2" key="1">
    <citation type="journal article" date="2021" name="BMC Biol.">
        <title>Horizontally acquired antibacterial genes associated with adaptive radiation of ladybird beetles.</title>
        <authorList>
            <person name="Li H.S."/>
            <person name="Tang X.F."/>
            <person name="Huang Y.H."/>
            <person name="Xu Z.Y."/>
            <person name="Chen M.L."/>
            <person name="Du X.Y."/>
            <person name="Qiu B.Y."/>
            <person name="Chen P.T."/>
            <person name="Zhang W."/>
            <person name="Slipinski A."/>
            <person name="Escalona H.E."/>
            <person name="Waterhouse R.M."/>
            <person name="Zwick A."/>
            <person name="Pang H."/>
        </authorList>
    </citation>
    <scope>NUCLEOTIDE SEQUENCE [LARGE SCALE GENOMIC DNA]</scope>
    <source>
        <strain evidence="1">SYSU2018</strain>
    </source>
</reference>
<evidence type="ECO:0000313" key="1">
    <source>
        <dbReference type="EMBL" id="KAL3279875.1"/>
    </source>
</evidence>
<evidence type="ECO:0000313" key="2">
    <source>
        <dbReference type="Proteomes" id="UP001516400"/>
    </source>
</evidence>
<proteinExistence type="predicted"/>
<dbReference type="Proteomes" id="UP001516400">
    <property type="component" value="Unassembled WGS sequence"/>
</dbReference>
<protein>
    <submittedName>
        <fullName evidence="1">Uncharacterized protein</fullName>
    </submittedName>
</protein>
<organism evidence="1 2">
    <name type="scientific">Cryptolaemus montrouzieri</name>
    <dbReference type="NCBI Taxonomy" id="559131"/>
    <lineage>
        <taxon>Eukaryota</taxon>
        <taxon>Metazoa</taxon>
        <taxon>Ecdysozoa</taxon>
        <taxon>Arthropoda</taxon>
        <taxon>Hexapoda</taxon>
        <taxon>Insecta</taxon>
        <taxon>Pterygota</taxon>
        <taxon>Neoptera</taxon>
        <taxon>Endopterygota</taxon>
        <taxon>Coleoptera</taxon>
        <taxon>Polyphaga</taxon>
        <taxon>Cucujiformia</taxon>
        <taxon>Coccinelloidea</taxon>
        <taxon>Coccinellidae</taxon>
        <taxon>Scymninae</taxon>
        <taxon>Scymnini</taxon>
        <taxon>Cryptolaemus</taxon>
    </lineage>
</organism>
<sequence>MVFILSQELSGRSQIQKKAGYGISIAFSEKTTRNENYENSFFILWFKKLTLVVAVEIHERLLGVQCDPLKRNHPE</sequence>